<gene>
    <name evidence="1" type="ORF">Tco_0677699</name>
</gene>
<dbReference type="Proteomes" id="UP001151760">
    <property type="component" value="Unassembled WGS sequence"/>
</dbReference>
<dbReference type="EMBL" id="BQNB010009408">
    <property type="protein sequence ID" value="GJS63135.1"/>
    <property type="molecule type" value="Genomic_DNA"/>
</dbReference>
<accession>A0ABQ4XCX9</accession>
<feature type="non-terminal residue" evidence="1">
    <location>
        <position position="1"/>
    </location>
</feature>
<name>A0ABQ4XCX9_9ASTR</name>
<reference evidence="1" key="1">
    <citation type="journal article" date="2022" name="Int. J. Mol. Sci.">
        <title>Draft Genome of Tanacetum Coccineum: Genomic Comparison of Closely Related Tanacetum-Family Plants.</title>
        <authorList>
            <person name="Yamashiro T."/>
            <person name="Shiraishi A."/>
            <person name="Nakayama K."/>
            <person name="Satake H."/>
        </authorList>
    </citation>
    <scope>NUCLEOTIDE SEQUENCE</scope>
</reference>
<evidence type="ECO:0000313" key="1">
    <source>
        <dbReference type="EMBL" id="GJS63135.1"/>
    </source>
</evidence>
<comment type="caution">
    <text evidence="1">The sequence shown here is derived from an EMBL/GenBank/DDBJ whole genome shotgun (WGS) entry which is preliminary data.</text>
</comment>
<evidence type="ECO:0000313" key="2">
    <source>
        <dbReference type="Proteomes" id="UP001151760"/>
    </source>
</evidence>
<organism evidence="1 2">
    <name type="scientific">Tanacetum coccineum</name>
    <dbReference type="NCBI Taxonomy" id="301880"/>
    <lineage>
        <taxon>Eukaryota</taxon>
        <taxon>Viridiplantae</taxon>
        <taxon>Streptophyta</taxon>
        <taxon>Embryophyta</taxon>
        <taxon>Tracheophyta</taxon>
        <taxon>Spermatophyta</taxon>
        <taxon>Magnoliopsida</taxon>
        <taxon>eudicotyledons</taxon>
        <taxon>Gunneridae</taxon>
        <taxon>Pentapetalae</taxon>
        <taxon>asterids</taxon>
        <taxon>campanulids</taxon>
        <taxon>Asterales</taxon>
        <taxon>Asteraceae</taxon>
        <taxon>Asteroideae</taxon>
        <taxon>Anthemideae</taxon>
        <taxon>Anthemidinae</taxon>
        <taxon>Tanacetum</taxon>
    </lineage>
</organism>
<keyword evidence="2" id="KW-1185">Reference proteome</keyword>
<proteinExistence type="predicted"/>
<reference evidence="1" key="2">
    <citation type="submission" date="2022-01" db="EMBL/GenBank/DDBJ databases">
        <authorList>
            <person name="Yamashiro T."/>
            <person name="Shiraishi A."/>
            <person name="Satake H."/>
            <person name="Nakayama K."/>
        </authorList>
    </citation>
    <scope>NUCLEOTIDE SEQUENCE</scope>
</reference>
<protein>
    <submittedName>
        <fullName evidence="1">Uncharacterized protein</fullName>
    </submittedName>
</protein>
<sequence>TIAYELIQCIVVERVNDEAREIAVAEARNRIVVAAAAKVN</sequence>